<feature type="region of interest" description="Disordered" evidence="5">
    <location>
        <begin position="73"/>
        <end position="92"/>
    </location>
</feature>
<feature type="signal peptide" evidence="6">
    <location>
        <begin position="1"/>
        <end position="20"/>
    </location>
</feature>
<dbReference type="EMBL" id="FUWJ01000002">
    <property type="protein sequence ID" value="SJZ68321.1"/>
    <property type="molecule type" value="Genomic_DNA"/>
</dbReference>
<evidence type="ECO:0000256" key="3">
    <source>
        <dbReference type="ARBA" id="ARBA00023004"/>
    </source>
</evidence>
<dbReference type="OrthoDB" id="5295318at2"/>
<feature type="chain" id="PRO_5013273066" description="Cytochrome c domain-containing protein" evidence="6">
    <location>
        <begin position="21"/>
        <end position="139"/>
    </location>
</feature>
<keyword evidence="1 4" id="KW-0349">Heme</keyword>
<protein>
    <recommendedName>
        <fullName evidence="7">Cytochrome c domain-containing protein</fullName>
    </recommendedName>
</protein>
<evidence type="ECO:0000256" key="6">
    <source>
        <dbReference type="SAM" id="SignalP"/>
    </source>
</evidence>
<dbReference type="InterPro" id="IPR015170">
    <property type="entry name" value="DUF1924_SHP"/>
</dbReference>
<dbReference type="Pfam" id="PF09086">
    <property type="entry name" value="DUF1924"/>
    <property type="match status" value="1"/>
</dbReference>
<organism evidence="8 9">
    <name type="scientific">Enhydrobacter aerosaccus</name>
    <dbReference type="NCBI Taxonomy" id="225324"/>
    <lineage>
        <taxon>Bacteria</taxon>
        <taxon>Pseudomonadati</taxon>
        <taxon>Pseudomonadota</taxon>
        <taxon>Alphaproteobacteria</taxon>
        <taxon>Hyphomicrobiales</taxon>
        <taxon>Enhydrobacter</taxon>
    </lineage>
</organism>
<feature type="domain" description="Cytochrome c" evidence="7">
    <location>
        <begin position="46"/>
        <end position="139"/>
    </location>
</feature>
<dbReference type="GO" id="GO:0020037">
    <property type="term" value="F:heme binding"/>
    <property type="evidence" value="ECO:0007669"/>
    <property type="project" value="InterPro"/>
</dbReference>
<accession>A0A1T4MN74</accession>
<evidence type="ECO:0000313" key="9">
    <source>
        <dbReference type="Proteomes" id="UP000190092"/>
    </source>
</evidence>
<keyword evidence="3 4" id="KW-0408">Iron</keyword>
<dbReference type="RefSeq" id="WP_085933625.1">
    <property type="nucleotide sequence ID" value="NZ_FUWJ01000002.1"/>
</dbReference>
<dbReference type="InterPro" id="IPR009056">
    <property type="entry name" value="Cyt_c-like_dom"/>
</dbReference>
<dbReference type="AlphaFoldDB" id="A0A1T4MN74"/>
<dbReference type="Proteomes" id="UP000190092">
    <property type="component" value="Unassembled WGS sequence"/>
</dbReference>
<evidence type="ECO:0000259" key="7">
    <source>
        <dbReference type="PROSITE" id="PS51007"/>
    </source>
</evidence>
<dbReference type="SUPFAM" id="SSF46626">
    <property type="entry name" value="Cytochrome c"/>
    <property type="match status" value="1"/>
</dbReference>
<keyword evidence="6" id="KW-0732">Signal</keyword>
<evidence type="ECO:0000256" key="1">
    <source>
        <dbReference type="ARBA" id="ARBA00022617"/>
    </source>
</evidence>
<dbReference type="STRING" id="225324.SAMN02745126_01886"/>
<gene>
    <name evidence="8" type="ORF">SAMN02745126_01886</name>
</gene>
<proteinExistence type="predicted"/>
<evidence type="ECO:0000313" key="8">
    <source>
        <dbReference type="EMBL" id="SJZ68321.1"/>
    </source>
</evidence>
<sequence>MRRSILLAGAIALLPVLALAGDPGRDAILSDYAAQARRLDPAFTGLSAQRGETLFRTKWNGGDPRTPSCTACHTADPRQPGQNAKTGRPIDPVAVSVNPRRFTDKAEVEKQFGRDCKSVLGRDCTPAEKGDYISFMAGQ</sequence>
<keyword evidence="2 4" id="KW-0479">Metal-binding</keyword>
<dbReference type="GO" id="GO:0009055">
    <property type="term" value="F:electron transfer activity"/>
    <property type="evidence" value="ECO:0007669"/>
    <property type="project" value="InterPro"/>
</dbReference>
<reference evidence="9" key="1">
    <citation type="submission" date="2017-02" db="EMBL/GenBank/DDBJ databases">
        <authorList>
            <person name="Varghese N."/>
            <person name="Submissions S."/>
        </authorList>
    </citation>
    <scope>NUCLEOTIDE SEQUENCE [LARGE SCALE GENOMIC DNA]</scope>
    <source>
        <strain evidence="9">ATCC 27094</strain>
    </source>
</reference>
<dbReference type="Gene3D" id="1.10.760.10">
    <property type="entry name" value="Cytochrome c-like domain"/>
    <property type="match status" value="1"/>
</dbReference>
<dbReference type="PROSITE" id="PS51007">
    <property type="entry name" value="CYTC"/>
    <property type="match status" value="1"/>
</dbReference>
<dbReference type="GO" id="GO:0046872">
    <property type="term" value="F:metal ion binding"/>
    <property type="evidence" value="ECO:0007669"/>
    <property type="project" value="UniProtKB-KW"/>
</dbReference>
<evidence type="ECO:0000256" key="4">
    <source>
        <dbReference type="PROSITE-ProRule" id="PRU00433"/>
    </source>
</evidence>
<keyword evidence="9" id="KW-1185">Reference proteome</keyword>
<evidence type="ECO:0000256" key="5">
    <source>
        <dbReference type="SAM" id="MobiDB-lite"/>
    </source>
</evidence>
<name>A0A1T4MN74_9HYPH</name>
<dbReference type="InterPro" id="IPR036909">
    <property type="entry name" value="Cyt_c-like_dom_sf"/>
</dbReference>
<evidence type="ECO:0000256" key="2">
    <source>
        <dbReference type="ARBA" id="ARBA00022723"/>
    </source>
</evidence>